<evidence type="ECO:0000256" key="3">
    <source>
        <dbReference type="ARBA" id="ARBA00023163"/>
    </source>
</evidence>
<evidence type="ECO:0000256" key="2">
    <source>
        <dbReference type="ARBA" id="ARBA00023125"/>
    </source>
</evidence>
<evidence type="ECO:0000256" key="1">
    <source>
        <dbReference type="ARBA" id="ARBA00023015"/>
    </source>
</evidence>
<dbReference type="Proteomes" id="UP001205311">
    <property type="component" value="Unassembled WGS sequence"/>
</dbReference>
<dbReference type="Gene3D" id="1.10.10.10">
    <property type="entry name" value="Winged helix-like DNA-binding domain superfamily/Winged helix DNA-binding domain"/>
    <property type="match status" value="1"/>
</dbReference>
<dbReference type="RefSeq" id="WP_253668091.1">
    <property type="nucleotide sequence ID" value="NZ_JAMTCP010000003.1"/>
</dbReference>
<dbReference type="PANTHER" id="PTHR43132:SF6">
    <property type="entry name" value="HTH-TYPE TRANSCRIPTIONAL REPRESSOR CZRA"/>
    <property type="match status" value="1"/>
</dbReference>
<dbReference type="InterPro" id="IPR036388">
    <property type="entry name" value="WH-like_DNA-bd_sf"/>
</dbReference>
<dbReference type="InterPro" id="IPR051011">
    <property type="entry name" value="Metal_resp_trans_reg"/>
</dbReference>
<keyword evidence="2" id="KW-0238">DNA-binding</keyword>
<gene>
    <name evidence="5" type="ORF">LX15_000805</name>
</gene>
<keyword evidence="6" id="KW-1185">Reference proteome</keyword>
<reference evidence="5 6" key="1">
    <citation type="submission" date="2022-06" db="EMBL/GenBank/DDBJ databases">
        <title>Genomic Encyclopedia of Archaeal and Bacterial Type Strains, Phase II (KMG-II): from individual species to whole genera.</title>
        <authorList>
            <person name="Goeker M."/>
        </authorList>
    </citation>
    <scope>NUCLEOTIDE SEQUENCE [LARGE SCALE GENOMIC DNA]</scope>
    <source>
        <strain evidence="5 6">DSM 40477</strain>
    </source>
</reference>
<organism evidence="5 6">
    <name type="scientific">Streptoalloteichus tenebrarius (strain ATCC 17920 / DSM 40477 / JCM 4838 / CBS 697.72 / NBRC 16177 / NCIMB 11028 / NRRL B-12390 / A12253. 1 / ISP 5477)</name>
    <name type="common">Streptomyces tenebrarius</name>
    <dbReference type="NCBI Taxonomy" id="1933"/>
    <lineage>
        <taxon>Bacteria</taxon>
        <taxon>Bacillati</taxon>
        <taxon>Actinomycetota</taxon>
        <taxon>Actinomycetes</taxon>
        <taxon>Pseudonocardiales</taxon>
        <taxon>Pseudonocardiaceae</taxon>
        <taxon>Streptoalloteichus</taxon>
    </lineage>
</organism>
<protein>
    <submittedName>
        <fullName evidence="5">Helix-turn-helix domain-containing protein</fullName>
    </submittedName>
</protein>
<dbReference type="EMBL" id="JAMTCP010000003">
    <property type="protein sequence ID" value="MCP2257120.1"/>
    <property type="molecule type" value="Genomic_DNA"/>
</dbReference>
<dbReference type="InterPro" id="IPR036390">
    <property type="entry name" value="WH_DNA-bd_sf"/>
</dbReference>
<dbReference type="PANTHER" id="PTHR43132">
    <property type="entry name" value="ARSENICAL RESISTANCE OPERON REPRESSOR ARSR-RELATED"/>
    <property type="match status" value="1"/>
</dbReference>
<evidence type="ECO:0000313" key="6">
    <source>
        <dbReference type="Proteomes" id="UP001205311"/>
    </source>
</evidence>
<dbReference type="SMART" id="SM00418">
    <property type="entry name" value="HTH_ARSR"/>
    <property type="match status" value="1"/>
</dbReference>
<evidence type="ECO:0000259" key="4">
    <source>
        <dbReference type="PROSITE" id="PS50987"/>
    </source>
</evidence>
<dbReference type="Pfam" id="PF12840">
    <property type="entry name" value="HTH_20"/>
    <property type="match status" value="1"/>
</dbReference>
<dbReference type="CDD" id="cd00090">
    <property type="entry name" value="HTH_ARSR"/>
    <property type="match status" value="1"/>
</dbReference>
<keyword evidence="1" id="KW-0805">Transcription regulation</keyword>
<proteinExistence type="predicted"/>
<accession>A0ABT1HNQ8</accession>
<feature type="domain" description="HTH arsR-type" evidence="4">
    <location>
        <begin position="238"/>
        <end position="330"/>
    </location>
</feature>
<dbReference type="InterPro" id="IPR001845">
    <property type="entry name" value="HTH_ArsR_DNA-bd_dom"/>
</dbReference>
<dbReference type="InterPro" id="IPR011991">
    <property type="entry name" value="ArsR-like_HTH"/>
</dbReference>
<keyword evidence="3" id="KW-0804">Transcription</keyword>
<name>A0ABT1HNQ8_STRSD</name>
<dbReference type="SUPFAM" id="SSF46785">
    <property type="entry name" value="Winged helix' DNA-binding domain"/>
    <property type="match status" value="1"/>
</dbReference>
<evidence type="ECO:0000313" key="5">
    <source>
        <dbReference type="EMBL" id="MCP2257120.1"/>
    </source>
</evidence>
<sequence length="330" mass="36110">MTLLRLSPTALSRCRFAVSPLAETIGALITLHRPGPDPWHQPWHGDNQSEYRTWLARDPVAAGLLGLVAATKRFPDLVALPPKDGMRTRLADELAEVAAHSDEHVRATVAESVTASWEPQDTAWLELDGLGSRVAAVLAEGFHRFVAPDWARRRAVLERDIMYRAGLLAAYGWQHAVETMRNRSVWVGENAIRFSDQDWPDRHIDAEGLIFVPRTTAGGWWTCERPPRYALVYPARGVAAPAAAPRADPLATLLGGGRARVLRELARPATSTQLAHALGVSLGTVSAHLAVLREADAATRTRAGRNVVYLLTERGERLVALLEAEPAEHG</sequence>
<dbReference type="PROSITE" id="PS50987">
    <property type="entry name" value="HTH_ARSR_2"/>
    <property type="match status" value="1"/>
</dbReference>
<comment type="caution">
    <text evidence="5">The sequence shown here is derived from an EMBL/GenBank/DDBJ whole genome shotgun (WGS) entry which is preliminary data.</text>
</comment>